<evidence type="ECO:0000256" key="5">
    <source>
        <dbReference type="ARBA" id="ARBA00022490"/>
    </source>
</evidence>
<dbReference type="GO" id="GO:0003723">
    <property type="term" value="F:RNA binding"/>
    <property type="evidence" value="ECO:0007669"/>
    <property type="project" value="InterPro"/>
</dbReference>
<dbReference type="InterPro" id="IPR027417">
    <property type="entry name" value="P-loop_NTPase"/>
</dbReference>
<comment type="caution">
    <text evidence="15">The sequence shown here is derived from an EMBL/GenBank/DDBJ whole genome shotgun (WGS) entry which is preliminary data.</text>
</comment>
<dbReference type="PANTHER" id="PTHR43788:SF8">
    <property type="entry name" value="DNA-BINDING PROTEIN SMUBP-2"/>
    <property type="match status" value="1"/>
</dbReference>
<keyword evidence="8" id="KW-0347">Helicase</keyword>
<keyword evidence="9" id="KW-0067">ATP-binding</keyword>
<dbReference type="EC" id="3.6.4.12" evidence="4"/>
<evidence type="ECO:0000256" key="3">
    <source>
        <dbReference type="ARBA" id="ARBA00007913"/>
    </source>
</evidence>
<dbReference type="InterPro" id="IPR003593">
    <property type="entry name" value="AAA+_ATPase"/>
</dbReference>
<evidence type="ECO:0000256" key="12">
    <source>
        <dbReference type="SAM" id="Coils"/>
    </source>
</evidence>
<dbReference type="Proteomes" id="UP000077202">
    <property type="component" value="Unassembled WGS sequence"/>
</dbReference>
<dbReference type="AlphaFoldDB" id="A0A176VR81"/>
<feature type="coiled-coil region" evidence="12">
    <location>
        <begin position="333"/>
        <end position="360"/>
    </location>
</feature>
<dbReference type="GO" id="GO:0005524">
    <property type="term" value="F:ATP binding"/>
    <property type="evidence" value="ECO:0007669"/>
    <property type="project" value="UniProtKB-KW"/>
</dbReference>
<dbReference type="CDD" id="cd18044">
    <property type="entry name" value="DEXXQc_SMUBP2"/>
    <property type="match status" value="1"/>
</dbReference>
<feature type="domain" description="Helicase ATP-binding" evidence="14">
    <location>
        <begin position="201"/>
        <end position="443"/>
    </location>
</feature>
<sequence>MAEKKGSAGTSGHSPPVPKMVTLEEFVSRTVPLIQLEKDAEIAASVGSLATLKPEAAEKKGVTLLNLKCSDVQTGLFGKTVLELKPNRGELLPPHKMTPHDVVVLKLNKSDSASTPLAQGVVYRVKDGSIVIAVEDVPEDGLNSPLRLEKLANEVTYKRLKDTLIELSKGVNKGPATELVPVLFGAKAPSFAKKQLSFTPFNRDLDHSQRAAIAKALISNNVMLLHGPPGTGKTTTVVELILQEVKRESKVLVCAASNIAVDNIVERLACHKVLMVRLGHPARLLPQVLDSALDAKVRKWMYVTVAKVMKADNSALANDVRKEMRVISSKLLKAKDRKTRGDLRRELRNLSKEERQRQQQAVTDVIKDSSVICTTLTGALSRQLNQTNFDVVIIDEAAQALEVACWIALLKGRRCILAGDHLQLPPTVQSVEAEKKGLGITLFGRLAALYGDQITSMLTVQYRMNELIMGWSSGELYDNKIEAHDSVKDHTLSELDGVTSSSAVDPTLILIDTAGCDLDEVKDDADSTMNEGEAKVAVAHALRLLDAGVKASDIGIITPYNAQVGVLRLMRAGDKKLADIEISSVDGFQGREKEAIIISMVRSNEKHEVGFLSDNRRMNVAVTRARRQCVIICDTETVYKNPFLKRLGNYFEENGEYLSAMEYLK</sequence>
<evidence type="ECO:0000313" key="16">
    <source>
        <dbReference type="Proteomes" id="UP000077202"/>
    </source>
</evidence>
<keyword evidence="6" id="KW-0547">Nucleotide-binding</keyword>
<dbReference type="EMBL" id="LVLJ01003211">
    <property type="protein sequence ID" value="OAE22366.1"/>
    <property type="molecule type" value="Genomic_DNA"/>
</dbReference>
<evidence type="ECO:0000256" key="2">
    <source>
        <dbReference type="ARBA" id="ARBA00004496"/>
    </source>
</evidence>
<evidence type="ECO:0000256" key="9">
    <source>
        <dbReference type="ARBA" id="ARBA00022840"/>
    </source>
</evidence>
<evidence type="ECO:0000313" key="15">
    <source>
        <dbReference type="EMBL" id="OAE22366.1"/>
    </source>
</evidence>
<evidence type="ECO:0000256" key="10">
    <source>
        <dbReference type="ARBA" id="ARBA00023242"/>
    </source>
</evidence>
<evidence type="ECO:0000256" key="1">
    <source>
        <dbReference type="ARBA" id="ARBA00004123"/>
    </source>
</evidence>
<dbReference type="Pfam" id="PF21138">
    <property type="entry name" value="SMUBP-2_HCS1_1B"/>
    <property type="match status" value="1"/>
</dbReference>
<dbReference type="InterPro" id="IPR050534">
    <property type="entry name" value="Coronavir_polyprotein_1ab"/>
</dbReference>
<dbReference type="PANTHER" id="PTHR43788">
    <property type="entry name" value="DNA2/NAM7 HELICASE FAMILY MEMBER"/>
    <property type="match status" value="1"/>
</dbReference>
<dbReference type="InterPro" id="IPR041677">
    <property type="entry name" value="DNA2/NAM7_AAA_11"/>
</dbReference>
<dbReference type="InterPro" id="IPR048761">
    <property type="entry name" value="SMUBP-2_HCS1_1B"/>
</dbReference>
<keyword evidence="5" id="KW-0963">Cytoplasm</keyword>
<evidence type="ECO:0000256" key="8">
    <source>
        <dbReference type="ARBA" id="ARBA00022806"/>
    </source>
</evidence>
<proteinExistence type="inferred from homology"/>
<dbReference type="SMART" id="SM00487">
    <property type="entry name" value="DEXDc"/>
    <property type="match status" value="1"/>
</dbReference>
<dbReference type="GO" id="GO:0003677">
    <property type="term" value="F:DNA binding"/>
    <property type="evidence" value="ECO:0007669"/>
    <property type="project" value="InterPro"/>
</dbReference>
<keyword evidence="16" id="KW-1185">Reference proteome</keyword>
<dbReference type="Pfam" id="PF13087">
    <property type="entry name" value="AAA_12"/>
    <property type="match status" value="1"/>
</dbReference>
<evidence type="ECO:0000256" key="11">
    <source>
        <dbReference type="ARBA" id="ARBA00048432"/>
    </source>
</evidence>
<feature type="domain" description="AAA+ ATPase" evidence="13">
    <location>
        <begin position="219"/>
        <end position="452"/>
    </location>
</feature>
<dbReference type="SMART" id="SM00382">
    <property type="entry name" value="AAA"/>
    <property type="match status" value="1"/>
</dbReference>
<dbReference type="FunFam" id="3.40.50.300:FF:000326">
    <property type="entry name" value="P-loop containing nucleoside triphosphate hydrolase"/>
    <property type="match status" value="1"/>
</dbReference>
<dbReference type="SUPFAM" id="SSF52540">
    <property type="entry name" value="P-loop containing nucleoside triphosphate hydrolases"/>
    <property type="match status" value="1"/>
</dbReference>
<dbReference type="InterPro" id="IPR047187">
    <property type="entry name" value="SF1_C_Upf1"/>
</dbReference>
<evidence type="ECO:0000256" key="7">
    <source>
        <dbReference type="ARBA" id="ARBA00022801"/>
    </source>
</evidence>
<dbReference type="InterPro" id="IPR014001">
    <property type="entry name" value="Helicase_ATP-bd"/>
</dbReference>
<dbReference type="GO" id="GO:0016787">
    <property type="term" value="F:hydrolase activity"/>
    <property type="evidence" value="ECO:0007669"/>
    <property type="project" value="UniProtKB-KW"/>
</dbReference>
<keyword evidence="7" id="KW-0378">Hydrolase</keyword>
<dbReference type="Gene3D" id="3.40.50.300">
    <property type="entry name" value="P-loop containing nucleotide triphosphate hydrolases"/>
    <property type="match status" value="2"/>
</dbReference>
<dbReference type="GO" id="GO:0043139">
    <property type="term" value="F:5'-3' DNA helicase activity"/>
    <property type="evidence" value="ECO:0007669"/>
    <property type="project" value="TreeGrafter"/>
</dbReference>
<dbReference type="GO" id="GO:0005737">
    <property type="term" value="C:cytoplasm"/>
    <property type="evidence" value="ECO:0007669"/>
    <property type="project" value="UniProtKB-SubCell"/>
</dbReference>
<dbReference type="CDD" id="cd18808">
    <property type="entry name" value="SF1_C_Upf1"/>
    <property type="match status" value="1"/>
</dbReference>
<accession>A0A176VR81</accession>
<evidence type="ECO:0000259" key="13">
    <source>
        <dbReference type="SMART" id="SM00382"/>
    </source>
</evidence>
<dbReference type="Pfam" id="PF13086">
    <property type="entry name" value="AAA_11"/>
    <property type="match status" value="1"/>
</dbReference>
<organism evidence="15 16">
    <name type="scientific">Marchantia polymorpha subsp. ruderalis</name>
    <dbReference type="NCBI Taxonomy" id="1480154"/>
    <lineage>
        <taxon>Eukaryota</taxon>
        <taxon>Viridiplantae</taxon>
        <taxon>Streptophyta</taxon>
        <taxon>Embryophyta</taxon>
        <taxon>Marchantiophyta</taxon>
        <taxon>Marchantiopsida</taxon>
        <taxon>Marchantiidae</taxon>
        <taxon>Marchantiales</taxon>
        <taxon>Marchantiaceae</taxon>
        <taxon>Marchantia</taxon>
    </lineage>
</organism>
<dbReference type="GO" id="GO:0005694">
    <property type="term" value="C:chromosome"/>
    <property type="evidence" value="ECO:0007669"/>
    <property type="project" value="UniProtKB-ARBA"/>
</dbReference>
<dbReference type="GO" id="GO:0005634">
    <property type="term" value="C:nucleus"/>
    <property type="evidence" value="ECO:0007669"/>
    <property type="project" value="UniProtKB-SubCell"/>
</dbReference>
<evidence type="ECO:0000256" key="6">
    <source>
        <dbReference type="ARBA" id="ARBA00022741"/>
    </source>
</evidence>
<comment type="similarity">
    <text evidence="3">Belongs to the DNA2/NAM7 helicase family.</text>
</comment>
<keyword evidence="12" id="KW-0175">Coiled coil</keyword>
<dbReference type="InterPro" id="IPR041679">
    <property type="entry name" value="DNA2/NAM7-like_C"/>
</dbReference>
<evidence type="ECO:0000259" key="14">
    <source>
        <dbReference type="SMART" id="SM00487"/>
    </source>
</evidence>
<name>A0A176VR81_MARPO</name>
<dbReference type="Gene3D" id="2.40.30.270">
    <property type="match status" value="1"/>
</dbReference>
<comment type="catalytic activity">
    <reaction evidence="11">
        <text>ATP + H2O = ADP + phosphate + H(+)</text>
        <dbReference type="Rhea" id="RHEA:13065"/>
        <dbReference type="ChEBI" id="CHEBI:15377"/>
        <dbReference type="ChEBI" id="CHEBI:15378"/>
        <dbReference type="ChEBI" id="CHEBI:30616"/>
        <dbReference type="ChEBI" id="CHEBI:43474"/>
        <dbReference type="ChEBI" id="CHEBI:456216"/>
        <dbReference type="EC" id="3.6.4.12"/>
    </reaction>
    <physiologicalReaction direction="left-to-right" evidence="11">
        <dbReference type="Rhea" id="RHEA:13066"/>
    </physiologicalReaction>
</comment>
<keyword evidence="10" id="KW-0539">Nucleus</keyword>
<gene>
    <name evidence="15" type="ORF">AXG93_2318s1130</name>
</gene>
<evidence type="ECO:0000256" key="4">
    <source>
        <dbReference type="ARBA" id="ARBA00012551"/>
    </source>
</evidence>
<protein>
    <recommendedName>
        <fullName evidence="4">DNA helicase</fullName>
        <ecNumber evidence="4">3.6.4.12</ecNumber>
    </recommendedName>
</protein>
<dbReference type="InterPro" id="IPR004483">
    <property type="entry name" value="SMUBP-2/Hcs1-like"/>
</dbReference>
<reference evidence="15" key="1">
    <citation type="submission" date="2016-03" db="EMBL/GenBank/DDBJ databases">
        <title>Mechanisms controlling the formation of the plant cell surface in tip-growing cells are functionally conserved among land plants.</title>
        <authorList>
            <person name="Honkanen S."/>
            <person name="Jones V.A."/>
            <person name="Morieri G."/>
            <person name="Champion C."/>
            <person name="Hetherington A.J."/>
            <person name="Kelly S."/>
            <person name="Saint-Marcoux D."/>
            <person name="Proust H."/>
            <person name="Prescott H."/>
            <person name="Dolan L."/>
        </authorList>
    </citation>
    <scope>NUCLEOTIDE SEQUENCE [LARGE SCALE GENOMIC DNA]</scope>
    <source>
        <tissue evidence="15">Whole gametophyte</tissue>
    </source>
</reference>
<dbReference type="NCBIfam" id="TIGR00376">
    <property type="entry name" value="IGHMBP2 family helicase"/>
    <property type="match status" value="1"/>
</dbReference>
<comment type="subcellular location">
    <subcellularLocation>
        <location evidence="2">Cytoplasm</location>
    </subcellularLocation>
    <subcellularLocation>
        <location evidence="1">Nucleus</location>
    </subcellularLocation>
</comment>